<keyword evidence="6" id="KW-1185">Reference proteome</keyword>
<dbReference type="InterPro" id="IPR015943">
    <property type="entry name" value="WD40/YVTN_repeat-like_dom_sf"/>
</dbReference>
<dbReference type="InterPro" id="IPR003594">
    <property type="entry name" value="HATPase_dom"/>
</dbReference>
<evidence type="ECO:0000259" key="4">
    <source>
        <dbReference type="PROSITE" id="PS50109"/>
    </source>
</evidence>
<dbReference type="Proteomes" id="UP000613030">
    <property type="component" value="Unassembled WGS sequence"/>
</dbReference>
<dbReference type="Gene3D" id="1.10.287.130">
    <property type="match status" value="1"/>
</dbReference>
<dbReference type="Gene3D" id="3.30.565.10">
    <property type="entry name" value="Histidine kinase-like ATPase, C-terminal domain"/>
    <property type="match status" value="1"/>
</dbReference>
<comment type="caution">
    <text evidence="5">The sequence shown here is derived from an EMBL/GenBank/DDBJ whole genome shotgun (WGS) entry which is preliminary data.</text>
</comment>
<dbReference type="Gene3D" id="2.130.10.10">
    <property type="entry name" value="YVTN repeat-like/Quinoprotein amine dehydrogenase"/>
    <property type="match status" value="3"/>
</dbReference>
<reference evidence="5 6" key="1">
    <citation type="submission" date="2021-01" db="EMBL/GenBank/DDBJ databases">
        <title>Chryseolinea sp. Jin1 Genome sequencing and assembly.</title>
        <authorList>
            <person name="Kim I."/>
        </authorList>
    </citation>
    <scope>NUCLEOTIDE SEQUENCE [LARGE SCALE GENOMIC DNA]</scope>
    <source>
        <strain evidence="5 6">Jin1</strain>
    </source>
</reference>
<dbReference type="InterPro" id="IPR036097">
    <property type="entry name" value="HisK_dim/P_sf"/>
</dbReference>
<dbReference type="SUPFAM" id="SSF47384">
    <property type="entry name" value="Homodimeric domain of signal transducing histidine kinase"/>
    <property type="match status" value="1"/>
</dbReference>
<dbReference type="PANTHER" id="PTHR43547">
    <property type="entry name" value="TWO-COMPONENT HISTIDINE KINASE"/>
    <property type="match status" value="1"/>
</dbReference>
<organism evidence="5 6">
    <name type="scientific">Chryseolinea lacunae</name>
    <dbReference type="NCBI Taxonomy" id="2801331"/>
    <lineage>
        <taxon>Bacteria</taxon>
        <taxon>Pseudomonadati</taxon>
        <taxon>Bacteroidota</taxon>
        <taxon>Cytophagia</taxon>
        <taxon>Cytophagales</taxon>
        <taxon>Fulvivirgaceae</taxon>
        <taxon>Chryseolinea</taxon>
    </lineage>
</organism>
<dbReference type="Pfam" id="PF02518">
    <property type="entry name" value="HATPase_c"/>
    <property type="match status" value="1"/>
</dbReference>
<dbReference type="InterPro" id="IPR003661">
    <property type="entry name" value="HisK_dim/P_dom"/>
</dbReference>
<dbReference type="SMART" id="SM00387">
    <property type="entry name" value="HATPase_c"/>
    <property type="match status" value="1"/>
</dbReference>
<dbReference type="EMBL" id="JAERRB010000003">
    <property type="protein sequence ID" value="MBL0741545.1"/>
    <property type="molecule type" value="Genomic_DNA"/>
</dbReference>
<dbReference type="InterPro" id="IPR004358">
    <property type="entry name" value="Sig_transdc_His_kin-like_C"/>
</dbReference>
<evidence type="ECO:0000256" key="3">
    <source>
        <dbReference type="ARBA" id="ARBA00022553"/>
    </source>
</evidence>
<dbReference type="SUPFAM" id="SSF63829">
    <property type="entry name" value="Calcium-dependent phosphotriesterase"/>
    <property type="match status" value="3"/>
</dbReference>
<dbReference type="PROSITE" id="PS50109">
    <property type="entry name" value="HIS_KIN"/>
    <property type="match status" value="1"/>
</dbReference>
<evidence type="ECO:0000313" key="5">
    <source>
        <dbReference type="EMBL" id="MBL0741545.1"/>
    </source>
</evidence>
<dbReference type="RefSeq" id="WP_202008922.1">
    <property type="nucleotide sequence ID" value="NZ_JAERRB010000003.1"/>
</dbReference>
<sequence length="1010" mass="115282">MRFISLAVLMTLFNGVSAQEYRFRQYRVEQGLPSDVTKAVMEDSLHFLWMATDDGLVKYDGLQFTTYKNAMHSQYVKGFLKTHDGRLLAIGDLDVIEIQNKVDTVLFKTLLSGARGPTDSTVWAPKTIFEDHHNVLWLGESQAVVRYDGKSMKRFTFEPADRSPIFIRSFSFFEDPKGNLYTVSYTGNVFRYDELLRDFVRVPGTLPRDVNHALFRNGKLLAACRSGLFEAEMEDLHIKSVKKILPILNASYIMVTPEALWVCTFEQELYRLAHDNYFDLEVLDFSFKGINHCYESAEGDIWVSTDKGFVLVQKEIFLQPDLHSEGHFIEGIAHDAKNLTYYCTKENLVQLKPVMDGTWEHILLYSNTDAYFQSISTSKKGLWASSIADVFLFVDGKLEKRFNFAQNGNFVHDLYVDHNDNVWACQSGTNQIAMITDSLTVRHYEIPISAQSEINLAREGPDGIYVAANGIGKYLFFKPHSSSTFRNVSHPVMFPTQGDFNIVDMDFQGEVLWIASTEGLLRYDRQDIARVELGEQFSDFSVTSVETLDSTHIIFANSHGVFCYNVLTGEYGLYDENSGLPSNAVTDHGISIDPTQRVWIGTSFGLAYTEQSLTENKATVTPYCVGAQVNTRQVSFVHGLHAPYGSFVNIQFSPITFPENKINMQWRLDGDSTWQKMEFHEVSLSELSAGKHAVEVRAKKNTGLGWSGIRRVEIFVTEPFWQRAEFFMLVTCAVLLISWASFTVSSRIMRKRKEFLQNLVNKRTEELQKANEELIVRNSELDRFVYSASHDLSAPLKSILGLIRVARLDDPGDNHKNYLTMMERSVLKLEEFIRDVVSYSRNTRMPVKLEAFRFDDMVKSILQDLQYSPGYGKIQFLVKDYTQAEIISDTTRIKIVLNNLISNAIKFHDFDGPRQPFVNIELRHKTKYYVMTVEDNGKGIEEKHLGHIFEMFYRATEQSQGSGLGLYILKETVTKLGGFVEVHSVFGEGTTFTITLPDRNHLSQVQAVER</sequence>
<dbReference type="PRINTS" id="PR00344">
    <property type="entry name" value="BCTRLSENSOR"/>
</dbReference>
<dbReference type="PANTHER" id="PTHR43547:SF2">
    <property type="entry name" value="HYBRID SIGNAL TRANSDUCTION HISTIDINE KINASE C"/>
    <property type="match status" value="1"/>
</dbReference>
<accession>A0ABS1KQC9</accession>
<name>A0ABS1KQC9_9BACT</name>
<dbReference type="CDD" id="cd00082">
    <property type="entry name" value="HisKA"/>
    <property type="match status" value="1"/>
</dbReference>
<proteinExistence type="predicted"/>
<dbReference type="SUPFAM" id="SSF55874">
    <property type="entry name" value="ATPase domain of HSP90 chaperone/DNA topoisomerase II/histidine kinase"/>
    <property type="match status" value="1"/>
</dbReference>
<protein>
    <recommendedName>
        <fullName evidence="2">histidine kinase</fullName>
        <ecNumber evidence="2">2.7.13.3</ecNumber>
    </recommendedName>
</protein>
<gene>
    <name evidence="5" type="ORF">JI741_09965</name>
</gene>
<dbReference type="InterPro" id="IPR036890">
    <property type="entry name" value="HATPase_C_sf"/>
</dbReference>
<feature type="domain" description="Histidine kinase" evidence="4">
    <location>
        <begin position="787"/>
        <end position="1000"/>
    </location>
</feature>
<dbReference type="InterPro" id="IPR005467">
    <property type="entry name" value="His_kinase_dom"/>
</dbReference>
<evidence type="ECO:0000313" key="6">
    <source>
        <dbReference type="Proteomes" id="UP000613030"/>
    </source>
</evidence>
<evidence type="ECO:0000256" key="2">
    <source>
        <dbReference type="ARBA" id="ARBA00012438"/>
    </source>
</evidence>
<comment type="catalytic activity">
    <reaction evidence="1">
        <text>ATP + protein L-histidine = ADP + protein N-phospho-L-histidine.</text>
        <dbReference type="EC" id="2.7.13.3"/>
    </reaction>
</comment>
<dbReference type="EC" id="2.7.13.3" evidence="2"/>
<keyword evidence="3" id="KW-0597">Phosphoprotein</keyword>
<dbReference type="SMART" id="SM00388">
    <property type="entry name" value="HisKA"/>
    <property type="match status" value="1"/>
</dbReference>
<dbReference type="CDD" id="cd00075">
    <property type="entry name" value="HATPase"/>
    <property type="match status" value="1"/>
</dbReference>
<evidence type="ECO:0000256" key="1">
    <source>
        <dbReference type="ARBA" id="ARBA00000085"/>
    </source>
</evidence>